<dbReference type="InterPro" id="IPR001932">
    <property type="entry name" value="PPM-type_phosphatase-like_dom"/>
</dbReference>
<dbReference type="HOGENOM" id="CLU_703441_0_0_3"/>
<evidence type="ECO:0000256" key="1">
    <source>
        <dbReference type="ARBA" id="ARBA00022801"/>
    </source>
</evidence>
<reference evidence="3" key="1">
    <citation type="submission" date="2009-01" db="EMBL/GenBank/DDBJ databases">
        <title>Complete sequence of chromosome Cyanothece sp. PCC 7425.</title>
        <authorList>
            <consortium name="US DOE Joint Genome Institute"/>
            <person name="Lucas S."/>
            <person name="Copeland A."/>
            <person name="Lapidus A."/>
            <person name="Glavina del Rio T."/>
            <person name="Dalin E."/>
            <person name="Tice H."/>
            <person name="Bruce D."/>
            <person name="Goodwin L."/>
            <person name="Pitluck S."/>
            <person name="Sims D."/>
            <person name="Meineke L."/>
            <person name="Brettin T."/>
            <person name="Detter J.C."/>
            <person name="Han C."/>
            <person name="Larimer F."/>
            <person name="Land M."/>
            <person name="Hauser L."/>
            <person name="Kyrpides N."/>
            <person name="Ovchinnikova G."/>
            <person name="Liberton M."/>
            <person name="Stoeckel J."/>
            <person name="Banerjee A."/>
            <person name="Singh A."/>
            <person name="Page L."/>
            <person name="Sato H."/>
            <person name="Zhao L."/>
            <person name="Sherman L."/>
            <person name="Pakrasi H."/>
            <person name="Richardson P."/>
        </authorList>
    </citation>
    <scope>NUCLEOTIDE SEQUENCE</scope>
    <source>
        <strain evidence="3">PCC 7425</strain>
    </source>
</reference>
<dbReference type="SUPFAM" id="SSF81606">
    <property type="entry name" value="PP2C-like"/>
    <property type="match status" value="1"/>
</dbReference>
<dbReference type="InterPro" id="IPR052016">
    <property type="entry name" value="Bact_Sigma-Reg"/>
</dbReference>
<feature type="domain" description="PPM-type phosphatase" evidence="2">
    <location>
        <begin position="4"/>
        <end position="225"/>
    </location>
</feature>
<name>B8HVP9_CYAP4</name>
<dbReference type="STRING" id="395961.Cyan7425_4047"/>
<dbReference type="Gene3D" id="3.60.40.10">
    <property type="entry name" value="PPM-type phosphatase domain"/>
    <property type="match status" value="1"/>
</dbReference>
<gene>
    <name evidence="3" type="ordered locus">Cyan7425_4047</name>
</gene>
<dbReference type="PANTHER" id="PTHR43156:SF2">
    <property type="entry name" value="STAGE II SPORULATION PROTEIN E"/>
    <property type="match status" value="1"/>
</dbReference>
<protein>
    <submittedName>
        <fullName evidence="3">Protein serine/threonine phosphatase</fullName>
    </submittedName>
</protein>
<dbReference type="SMART" id="SM00331">
    <property type="entry name" value="PP2C_SIG"/>
    <property type="match status" value="1"/>
</dbReference>
<keyword evidence="1" id="KW-0378">Hydrolase</keyword>
<dbReference type="AlphaFoldDB" id="B8HVP9"/>
<accession>B8HVP9</accession>
<dbReference type="PANTHER" id="PTHR43156">
    <property type="entry name" value="STAGE II SPORULATION PROTEIN E-RELATED"/>
    <property type="match status" value="1"/>
</dbReference>
<dbReference type="KEGG" id="cyn:Cyan7425_4047"/>
<dbReference type="Pfam" id="PF07228">
    <property type="entry name" value="SpoIIE"/>
    <property type="match status" value="1"/>
</dbReference>
<dbReference type="GO" id="GO:0016791">
    <property type="term" value="F:phosphatase activity"/>
    <property type="evidence" value="ECO:0007669"/>
    <property type="project" value="TreeGrafter"/>
</dbReference>
<evidence type="ECO:0000259" key="2">
    <source>
        <dbReference type="SMART" id="SM00331"/>
    </source>
</evidence>
<evidence type="ECO:0000313" key="3">
    <source>
        <dbReference type="EMBL" id="ACL46361.1"/>
    </source>
</evidence>
<dbReference type="InterPro" id="IPR036457">
    <property type="entry name" value="PPM-type-like_dom_sf"/>
</dbReference>
<organism evidence="3">
    <name type="scientific">Cyanothece sp. (strain PCC 7425 / ATCC 29141)</name>
    <dbReference type="NCBI Taxonomy" id="395961"/>
    <lineage>
        <taxon>Bacteria</taxon>
        <taxon>Bacillati</taxon>
        <taxon>Cyanobacteriota</taxon>
        <taxon>Cyanophyceae</taxon>
        <taxon>Gomontiellales</taxon>
        <taxon>Cyanothecaceae</taxon>
        <taxon>Cyanothece</taxon>
    </lineage>
</organism>
<dbReference type="eggNOG" id="COG2208">
    <property type="taxonomic scope" value="Bacteria"/>
</dbReference>
<sequence length="391" mass="43619">MAVDHFLDIYASSLNKKGEELCGDKVKYLKGDHQAIIVLSDGLGSGVKANILATLTTEILITMLSADLPLEEVLKTVIATLPICQVRKIAYSTFTIIRIDYDTNYFTVINFDNPSFFYFQQGRAVQLETRAETILDRKILITTGQLKKGDFLAAISDGVLYAGMGVTLNFGWGWEAIAQFIEAVITQTTGRTHTAHTIVQEVIQKTLHLYQGEVGDDATFVGVYVRQPHPLIIFSGPPLNPKQDAVQVDKLLNFQGRKVICGGTTGNIVAKHLGEMIEMDLGTMRKELPPIGLLRGIDLVTEGILTISKATEYIKTCDCNLSRLQFDRNGAFLLAREILQADSILFLVGQSINEFYQNPLLPKNISIRRSLIEELVKFLRDRQKEVEIEYC</sequence>
<dbReference type="OrthoDB" id="1090916at2"/>
<proteinExistence type="predicted"/>
<dbReference type="EMBL" id="CP001344">
    <property type="protein sequence ID" value="ACL46361.1"/>
    <property type="molecule type" value="Genomic_DNA"/>
</dbReference>